<organism evidence="8 9">
    <name type="scientific">Aspergillus pseudonomiae</name>
    <dbReference type="NCBI Taxonomy" id="1506151"/>
    <lineage>
        <taxon>Eukaryota</taxon>
        <taxon>Fungi</taxon>
        <taxon>Dikarya</taxon>
        <taxon>Ascomycota</taxon>
        <taxon>Pezizomycotina</taxon>
        <taxon>Eurotiomycetes</taxon>
        <taxon>Eurotiomycetidae</taxon>
        <taxon>Eurotiales</taxon>
        <taxon>Aspergillaceae</taxon>
        <taxon>Aspergillus</taxon>
        <taxon>Aspergillus subgen. Circumdati</taxon>
    </lineage>
</organism>
<evidence type="ECO:0000256" key="2">
    <source>
        <dbReference type="ARBA" id="ARBA00022729"/>
    </source>
</evidence>
<keyword evidence="4 6" id="KW-0720">Serine protease</keyword>
<dbReference type="InterPro" id="IPR000209">
    <property type="entry name" value="Peptidase_S8/S53_dom"/>
</dbReference>
<dbReference type="PRINTS" id="PR00723">
    <property type="entry name" value="SUBTILISIN"/>
</dbReference>
<protein>
    <submittedName>
        <fullName evidence="8">Peptidase S8/S53 domain-containing protein</fullName>
    </submittedName>
</protein>
<feature type="domain" description="Peptidase S8/S53" evidence="7">
    <location>
        <begin position="579"/>
        <end position="799"/>
    </location>
</feature>
<dbReference type="Gene3D" id="3.40.50.200">
    <property type="entry name" value="Peptidase S8/S53 domain"/>
    <property type="match status" value="1"/>
</dbReference>
<keyword evidence="1 6" id="KW-0645">Protease</keyword>
<comment type="similarity">
    <text evidence="6">Belongs to the peptidase S8 family.</text>
</comment>
<evidence type="ECO:0000313" key="9">
    <source>
        <dbReference type="Proteomes" id="UP000325579"/>
    </source>
</evidence>
<evidence type="ECO:0000256" key="5">
    <source>
        <dbReference type="ARBA" id="ARBA00023145"/>
    </source>
</evidence>
<name>A0A5N7D284_9EURO</name>
<keyword evidence="3 6" id="KW-0378">Hydrolase</keyword>
<keyword evidence="9" id="KW-1185">Reference proteome</keyword>
<evidence type="ECO:0000313" key="8">
    <source>
        <dbReference type="EMBL" id="KAE8400515.1"/>
    </source>
</evidence>
<feature type="active site" description="Charge relay system" evidence="6">
    <location>
        <position position="629"/>
    </location>
</feature>
<evidence type="ECO:0000259" key="7">
    <source>
        <dbReference type="Pfam" id="PF00082"/>
    </source>
</evidence>
<sequence length="870" mass="98777">MAVLSSTKNEALRLKSVPSSQKHEWARLTGSNEPITYSMNLCLISLVYAIWLVLKRWEEYFSPAGQKKAGIIDSRNSISSSSQEKLDEDEDEDGLFSEQRIGEHHRMAIRKNANICMLKNGGRESNRSLERGVPECSSHAHNSLREEKTIKAFEDWLAEEANTADSLPKLGVYGQDFLSVLITIGTKREYTIPLFRWVMNTYPSMYMRAENRSQKQSLLAEAHSWPNSKAFVPYFLRNYPAQTAKILELDNSVLLDILPVMIEEDCSEPIFAKLNSVVLATTDSQKNSILHLLCEYEVEEWESTQDADHWTEKRVRLIKNFLTYYPYSVQLRNLSNQSAYQHRIRTFAACKEVVPKEKIDPSLGFGLEPRESRDDKILTLLKERIMNLNDNELIAALLYGQIQRRVLYLDLTELGHMDKPKPASTVKDLEQQLVRKGNVEDIFNVLWEKGVKKIIKISVDDDEDLPHSDEVIETLGKFGIEEWDWRRKDLCSSVILKAARNSRKVFLYSTGNKAVLCSWSAPDGLNYLKKLTDVHVLVQPRVESPERIILYLNKFTSRNTWLDNMDRFVSFVRNIPEPGREVRIAVIDDGVDKFREDFEDSIVDGISFFSPQKDQFAGTRPYYFSTSGHSTVMAKTIRRLCPTAKLYVARLDQGVNGEPTIESAIKAISWATAIGVDIISMSSTFPELRDTESRKLSEVIDEAHNNKILTFAPVTDQGFNRPDTPFPGKIPGVFRVGAARDSGVPDDLSQGYEFLFPGGSSVTNVRQCEEGSTGANSEVILGSSFATAVASGLAALILHCAELCDLGDEYGDDLRQYQNMKDIFRVMASDSPQSSYIQAEKWFPASFENKDWMEDEDQDELRRRITAIIT</sequence>
<dbReference type="EMBL" id="ML736814">
    <property type="protein sequence ID" value="KAE8400515.1"/>
    <property type="molecule type" value="Genomic_DNA"/>
</dbReference>
<proteinExistence type="inferred from homology"/>
<dbReference type="Pfam" id="PF00082">
    <property type="entry name" value="Peptidase_S8"/>
    <property type="match status" value="1"/>
</dbReference>
<keyword evidence="5" id="KW-0865">Zymogen</keyword>
<accession>A0A5N7D284</accession>
<gene>
    <name evidence="8" type="ORF">BDV37DRAFT_286521</name>
</gene>
<evidence type="ECO:0000256" key="6">
    <source>
        <dbReference type="PROSITE-ProRule" id="PRU01240"/>
    </source>
</evidence>
<dbReference type="GO" id="GO:0004252">
    <property type="term" value="F:serine-type endopeptidase activity"/>
    <property type="evidence" value="ECO:0007669"/>
    <property type="project" value="UniProtKB-UniRule"/>
</dbReference>
<reference evidence="8 9" key="1">
    <citation type="submission" date="2019-04" db="EMBL/GenBank/DDBJ databases">
        <authorList>
            <consortium name="DOE Joint Genome Institute"/>
            <person name="Mondo S."/>
            <person name="Kjaerbolling I."/>
            <person name="Vesth T."/>
            <person name="Frisvad J.C."/>
            <person name="Nybo J.L."/>
            <person name="Theobald S."/>
            <person name="Kildgaard S."/>
            <person name="Isbrandt T."/>
            <person name="Kuo A."/>
            <person name="Sato A."/>
            <person name="Lyhne E.K."/>
            <person name="Kogle M.E."/>
            <person name="Wiebenga A."/>
            <person name="Kun R.S."/>
            <person name="Lubbers R.J."/>
            <person name="Makela M.R."/>
            <person name="Barry K."/>
            <person name="Chovatia M."/>
            <person name="Clum A."/>
            <person name="Daum C."/>
            <person name="Haridas S."/>
            <person name="He G."/>
            <person name="LaButti K."/>
            <person name="Lipzen A."/>
            <person name="Riley R."/>
            <person name="Salamov A."/>
            <person name="Simmons B.A."/>
            <person name="Magnuson J.K."/>
            <person name="Henrissat B."/>
            <person name="Mortensen U.H."/>
            <person name="Larsen T.O."/>
            <person name="Devries R.P."/>
            <person name="Grigoriev I.V."/>
            <person name="Machida M."/>
            <person name="Baker S.E."/>
            <person name="Andersen M.R."/>
            <person name="Cantor M.N."/>
            <person name="Hua S.X."/>
        </authorList>
    </citation>
    <scope>NUCLEOTIDE SEQUENCE [LARGE SCALE GENOMIC DNA]</scope>
    <source>
        <strain evidence="8 9">CBS 119388</strain>
    </source>
</reference>
<evidence type="ECO:0000256" key="1">
    <source>
        <dbReference type="ARBA" id="ARBA00022670"/>
    </source>
</evidence>
<evidence type="ECO:0000256" key="3">
    <source>
        <dbReference type="ARBA" id="ARBA00022801"/>
    </source>
</evidence>
<dbReference type="SUPFAM" id="SSF52743">
    <property type="entry name" value="Subtilisin-like"/>
    <property type="match status" value="1"/>
</dbReference>
<dbReference type="RefSeq" id="XP_031937834.1">
    <property type="nucleotide sequence ID" value="XM_032087936.1"/>
</dbReference>
<dbReference type="Proteomes" id="UP000325579">
    <property type="component" value="Unassembled WGS sequence"/>
</dbReference>
<dbReference type="OrthoDB" id="4503790at2759"/>
<keyword evidence="2" id="KW-0732">Signal</keyword>
<feature type="active site" description="Charge relay system" evidence="6">
    <location>
        <position position="588"/>
    </location>
</feature>
<evidence type="ECO:0000256" key="4">
    <source>
        <dbReference type="ARBA" id="ARBA00022825"/>
    </source>
</evidence>
<dbReference type="InterPro" id="IPR015500">
    <property type="entry name" value="Peptidase_S8_subtilisin-rel"/>
</dbReference>
<dbReference type="InterPro" id="IPR036852">
    <property type="entry name" value="Peptidase_S8/S53_dom_sf"/>
</dbReference>
<dbReference type="AlphaFoldDB" id="A0A5N7D284"/>
<dbReference type="PROSITE" id="PS51892">
    <property type="entry name" value="SUBTILASE"/>
    <property type="match status" value="1"/>
</dbReference>
<dbReference type="GO" id="GO:0006508">
    <property type="term" value="P:proteolysis"/>
    <property type="evidence" value="ECO:0007669"/>
    <property type="project" value="UniProtKB-KW"/>
</dbReference>
<feature type="active site" description="Charge relay system" evidence="6">
    <location>
        <position position="784"/>
    </location>
</feature>
<dbReference type="GeneID" id="43672627"/>